<keyword evidence="1" id="KW-0472">Membrane</keyword>
<feature type="transmembrane region" description="Helical" evidence="1">
    <location>
        <begin position="20"/>
        <end position="43"/>
    </location>
</feature>
<reference evidence="3 4" key="1">
    <citation type="submission" date="2024-08" db="EMBL/GenBank/DDBJ databases">
        <title>Sulfate-reducing bacteria isolated from formation water of the oil field in Kazakhstan and description of Pseudodesulfovibrio sp.</title>
        <authorList>
            <person name="Bidzhieva S.K."/>
            <person name="Tourova T.P."/>
            <person name="Grouzdev D.S."/>
            <person name="Beletsky A.V."/>
            <person name="Sokolova D.S."/>
            <person name="Samigullina S.R."/>
            <person name="Poltaraus A.B."/>
            <person name="Avtukh A.N."/>
            <person name="Tereshina V.M."/>
            <person name="Zhaparov N.S."/>
            <person name="Mardanov A.V."/>
            <person name="Nazina T.N."/>
        </authorList>
    </citation>
    <scope>NUCLEOTIDE SEQUENCE [LARGE SCALE GENOMIC DNA]</scope>
    <source>
        <strain evidence="3 4">9FUS</strain>
    </source>
</reference>
<protein>
    <submittedName>
        <fullName evidence="3">SHOCT domain-containing protein</fullName>
    </submittedName>
</protein>
<organism evidence="3 4">
    <name type="scientific">Pseudodesulfovibrio karagichevae</name>
    <dbReference type="NCBI Taxonomy" id="3239305"/>
    <lineage>
        <taxon>Bacteria</taxon>
        <taxon>Pseudomonadati</taxon>
        <taxon>Thermodesulfobacteriota</taxon>
        <taxon>Desulfovibrionia</taxon>
        <taxon>Desulfovibrionales</taxon>
        <taxon>Desulfovibrionaceae</taxon>
    </lineage>
</organism>
<feature type="domain" description="SHOCT" evidence="2">
    <location>
        <begin position="57"/>
        <end position="83"/>
    </location>
</feature>
<evidence type="ECO:0000259" key="2">
    <source>
        <dbReference type="Pfam" id="PF09851"/>
    </source>
</evidence>
<dbReference type="RefSeq" id="WP_371385605.1">
    <property type="nucleotide sequence ID" value="NZ_JBGLYH010000008.1"/>
</dbReference>
<keyword evidence="4" id="KW-1185">Reference proteome</keyword>
<comment type="caution">
    <text evidence="3">The sequence shown here is derived from an EMBL/GenBank/DDBJ whole genome shotgun (WGS) entry which is preliminary data.</text>
</comment>
<name>A0ABV4K1Z6_9BACT</name>
<evidence type="ECO:0000256" key="1">
    <source>
        <dbReference type="SAM" id="Phobius"/>
    </source>
</evidence>
<evidence type="ECO:0000313" key="4">
    <source>
        <dbReference type="Proteomes" id="UP001568698"/>
    </source>
</evidence>
<keyword evidence="1" id="KW-0812">Transmembrane</keyword>
<sequence length="86" mass="10045">MFNCNWGFMHGFGGGWGMGGFGFGSLFNLLLIGVLVYLAYRFLQRSPRCDARRDRRDSMEILERRYANGDISTEEFHRMRAILKEE</sequence>
<dbReference type="EMBL" id="JBGLYH010000008">
    <property type="protein sequence ID" value="MEZ7196064.1"/>
    <property type="molecule type" value="Genomic_DNA"/>
</dbReference>
<evidence type="ECO:0000313" key="3">
    <source>
        <dbReference type="EMBL" id="MEZ7196064.1"/>
    </source>
</evidence>
<accession>A0ABV4K1Z6</accession>
<gene>
    <name evidence="3" type="ORF">AB6M95_04825</name>
</gene>
<keyword evidence="1" id="KW-1133">Transmembrane helix</keyword>
<proteinExistence type="predicted"/>
<dbReference type="Pfam" id="PF09851">
    <property type="entry name" value="SHOCT"/>
    <property type="match status" value="1"/>
</dbReference>
<dbReference type="Proteomes" id="UP001568698">
    <property type="component" value="Unassembled WGS sequence"/>
</dbReference>
<dbReference type="InterPro" id="IPR018649">
    <property type="entry name" value="SHOCT"/>
</dbReference>